<evidence type="ECO:0000259" key="5">
    <source>
        <dbReference type="Pfam" id="PF00291"/>
    </source>
</evidence>
<dbReference type="RefSeq" id="WP_032125097.1">
    <property type="nucleotide sequence ID" value="NZ_LN879502.1"/>
</dbReference>
<dbReference type="PATRIC" id="fig|389348.3.peg.564"/>
<evidence type="ECO:0000256" key="2">
    <source>
        <dbReference type="ARBA" id="ARBA00010869"/>
    </source>
</evidence>
<proteinExistence type="inferred from homology"/>
<evidence type="ECO:0000313" key="7">
    <source>
        <dbReference type="Proteomes" id="UP000069902"/>
    </source>
</evidence>
<keyword evidence="3" id="KW-0663">Pyridoxal phosphate</keyword>
<evidence type="ECO:0000313" key="6">
    <source>
        <dbReference type="EMBL" id="CUI16140.1"/>
    </source>
</evidence>
<keyword evidence="7" id="KW-1185">Reference proteome</keyword>
<keyword evidence="4 6" id="KW-0456">Lyase</keyword>
<accession>A0A0U5CNC3</accession>
<dbReference type="FunCoup" id="A0A0U5CNC3">
    <property type="interactions" value="365"/>
</dbReference>
<evidence type="ECO:0000256" key="1">
    <source>
        <dbReference type="ARBA" id="ARBA00001933"/>
    </source>
</evidence>
<dbReference type="EMBL" id="LN879502">
    <property type="protein sequence ID" value="CUI16140.1"/>
    <property type="molecule type" value="Genomic_DNA"/>
</dbReference>
<dbReference type="GO" id="GO:0009097">
    <property type="term" value="P:isoleucine biosynthetic process"/>
    <property type="evidence" value="ECO:0007669"/>
    <property type="project" value="TreeGrafter"/>
</dbReference>
<dbReference type="GO" id="GO:0004794">
    <property type="term" value="F:threonine deaminase activity"/>
    <property type="evidence" value="ECO:0007669"/>
    <property type="project" value="UniProtKB-EC"/>
</dbReference>
<reference evidence="7" key="1">
    <citation type="submission" date="2015-09" db="EMBL/GenBank/DDBJ databases">
        <authorList>
            <person name="Bertelli C."/>
        </authorList>
    </citation>
    <scope>NUCLEOTIDE SEQUENCE [LARGE SCALE GENOMIC DNA]</scope>
    <source>
        <strain evidence="7">KNic</strain>
    </source>
</reference>
<dbReference type="AlphaFoldDB" id="A0A0U5CNC3"/>
<name>A0A0U5CNC3_9BACT</name>
<dbReference type="FunFam" id="3.40.50.1100:FF:000005">
    <property type="entry name" value="Threonine dehydratase catabolic"/>
    <property type="match status" value="1"/>
</dbReference>
<comment type="cofactor">
    <cofactor evidence="1">
        <name>pyridoxal 5'-phosphate</name>
        <dbReference type="ChEBI" id="CHEBI:597326"/>
    </cofactor>
</comment>
<dbReference type="GO" id="GO:0006567">
    <property type="term" value="P:L-threonine catabolic process"/>
    <property type="evidence" value="ECO:0007669"/>
    <property type="project" value="TreeGrafter"/>
</dbReference>
<dbReference type="PANTHER" id="PTHR48078:SF6">
    <property type="entry name" value="L-THREONINE DEHYDRATASE CATABOLIC TDCB"/>
    <property type="match status" value="1"/>
</dbReference>
<dbReference type="InterPro" id="IPR036052">
    <property type="entry name" value="TrpB-like_PALP_sf"/>
</dbReference>
<dbReference type="InterPro" id="IPR001926">
    <property type="entry name" value="TrpB-like_PALP"/>
</dbReference>
<dbReference type="SUPFAM" id="SSF53686">
    <property type="entry name" value="Tryptophan synthase beta subunit-like PLP-dependent enzymes"/>
    <property type="match status" value="1"/>
</dbReference>
<gene>
    <name evidence="6" type="primary">ilvA</name>
    <name evidence="6" type="ORF">PNK_0512</name>
</gene>
<sequence length="320" mass="35134">MTVNLASIQQAHKRITPYLAHTPLIRFQALEEHLDTPHPIYLKCEHHQPTHTFKVRGAFNALLSLKQEERQKGIVTRSSGNFAQAVAYAAQKLSMHAKIVMPLDAPLIKQERTKQFHPELILFGKTHEEGEEKVEEMKQELGCVALSPYDQKEVIEGQGTAALEIYEALPSIAHFFCPIGGGGLMSGCATAFKSLNASIQTIGIEPKGAQDYCLARQKGERFALKEIETIADGLRASQVGVLNWPLLQEHVDLVEVVSDAQIQFAMAFIYRALNIVTEPSGAVSLAALLFSKIALKGPAVCLLSGANIDSTNFHQLISKN</sequence>
<dbReference type="InParanoid" id="A0A0U5CNC3"/>
<dbReference type="CDD" id="cd01562">
    <property type="entry name" value="Thr-dehyd"/>
    <property type="match status" value="1"/>
</dbReference>
<evidence type="ECO:0000256" key="4">
    <source>
        <dbReference type="ARBA" id="ARBA00023239"/>
    </source>
</evidence>
<feature type="domain" description="Tryptophan synthase beta chain-like PALP" evidence="5">
    <location>
        <begin position="16"/>
        <end position="305"/>
    </location>
</feature>
<dbReference type="Proteomes" id="UP000069902">
    <property type="component" value="Chromosome cPNK"/>
</dbReference>
<dbReference type="GO" id="GO:0006565">
    <property type="term" value="P:L-serine catabolic process"/>
    <property type="evidence" value="ECO:0007669"/>
    <property type="project" value="TreeGrafter"/>
</dbReference>
<dbReference type="PANTHER" id="PTHR48078">
    <property type="entry name" value="THREONINE DEHYDRATASE, MITOCHONDRIAL-RELATED"/>
    <property type="match status" value="1"/>
</dbReference>
<dbReference type="InterPro" id="IPR050147">
    <property type="entry name" value="Ser/Thr_Dehydratase"/>
</dbReference>
<evidence type="ECO:0000256" key="3">
    <source>
        <dbReference type="ARBA" id="ARBA00022898"/>
    </source>
</evidence>
<organism evidence="6 7">
    <name type="scientific">Candidatus Protochlamydia naegleriophila</name>
    <dbReference type="NCBI Taxonomy" id="389348"/>
    <lineage>
        <taxon>Bacteria</taxon>
        <taxon>Pseudomonadati</taxon>
        <taxon>Chlamydiota</taxon>
        <taxon>Chlamydiia</taxon>
        <taxon>Parachlamydiales</taxon>
        <taxon>Parachlamydiaceae</taxon>
        <taxon>Candidatus Protochlamydia</taxon>
    </lineage>
</organism>
<comment type="similarity">
    <text evidence="2">Belongs to the serine/threonine dehydratase family.</text>
</comment>
<protein>
    <submittedName>
        <fullName evidence="6">Threonine dehydratase</fullName>
        <ecNumber evidence="6">4.3.1.19</ecNumber>
    </submittedName>
</protein>
<dbReference type="Pfam" id="PF00291">
    <property type="entry name" value="PALP"/>
    <property type="match status" value="1"/>
</dbReference>
<dbReference type="GO" id="GO:0003941">
    <property type="term" value="F:L-serine ammonia-lyase activity"/>
    <property type="evidence" value="ECO:0007669"/>
    <property type="project" value="TreeGrafter"/>
</dbReference>
<dbReference type="STRING" id="389348.PNK_0512"/>
<dbReference type="Gene3D" id="3.40.50.1100">
    <property type="match status" value="2"/>
</dbReference>
<dbReference type="EC" id="4.3.1.19" evidence="6"/>
<dbReference type="KEGG" id="pnl:PNK_0512"/>